<dbReference type="AlphaFoldDB" id="A0A6M2DDA2"/>
<feature type="domain" description="Mediator of RNA polymerase II transcription subunit 16 central helical bridge" evidence="13">
    <location>
        <begin position="465"/>
        <end position="655"/>
    </location>
</feature>
<evidence type="ECO:0000256" key="5">
    <source>
        <dbReference type="ARBA" id="ARBA00022737"/>
    </source>
</evidence>
<evidence type="ECO:0000256" key="11">
    <source>
        <dbReference type="RuleBase" id="RU364149"/>
    </source>
</evidence>
<evidence type="ECO:0000259" key="12">
    <source>
        <dbReference type="Pfam" id="PF11635"/>
    </source>
</evidence>
<dbReference type="GO" id="GO:0016592">
    <property type="term" value="C:mediator complex"/>
    <property type="evidence" value="ECO:0007669"/>
    <property type="project" value="InterPro"/>
</dbReference>
<protein>
    <recommendedName>
        <fullName evidence="3 11">Mediator of RNA polymerase II transcription subunit 16</fullName>
    </recommendedName>
    <alternativeName>
        <fullName evidence="10 11">Mediator complex subunit 16</fullName>
    </alternativeName>
</protein>
<dbReference type="InterPro" id="IPR048338">
    <property type="entry name" value="Mediator_Med16"/>
</dbReference>
<dbReference type="Pfam" id="PF20719">
    <property type="entry name" value="Med16_C"/>
    <property type="match status" value="1"/>
</dbReference>
<dbReference type="GO" id="GO:0045893">
    <property type="term" value="P:positive regulation of DNA-templated transcription"/>
    <property type="evidence" value="ECO:0007669"/>
    <property type="project" value="TreeGrafter"/>
</dbReference>
<dbReference type="SUPFAM" id="SSF69322">
    <property type="entry name" value="Tricorn protease domain 2"/>
    <property type="match status" value="1"/>
</dbReference>
<comment type="similarity">
    <text evidence="2 11">Belongs to the Mediator complex subunit 16 family.</text>
</comment>
<comment type="subunit">
    <text evidence="11">Component of the Mediator complex.</text>
</comment>
<comment type="subcellular location">
    <subcellularLocation>
        <location evidence="1 11">Nucleus</location>
    </subcellularLocation>
</comment>
<dbReference type="EMBL" id="GIIL01000577">
    <property type="protein sequence ID" value="NOV44303.1"/>
    <property type="molecule type" value="Transcribed_RNA"/>
</dbReference>
<evidence type="ECO:0000256" key="3">
    <source>
        <dbReference type="ARBA" id="ARBA00019614"/>
    </source>
</evidence>
<dbReference type="InterPro" id="IPR021665">
    <property type="entry name" value="Mediator_Med16_N"/>
</dbReference>
<evidence type="ECO:0000256" key="9">
    <source>
        <dbReference type="ARBA" id="ARBA00023242"/>
    </source>
</evidence>
<dbReference type="Pfam" id="PF11635">
    <property type="entry name" value="Med16_N"/>
    <property type="match status" value="1"/>
</dbReference>
<organism evidence="15">
    <name type="scientific">Xenopsylla cheopis</name>
    <name type="common">Oriental rat flea</name>
    <name type="synonym">Pulex cheopis</name>
    <dbReference type="NCBI Taxonomy" id="163159"/>
    <lineage>
        <taxon>Eukaryota</taxon>
        <taxon>Metazoa</taxon>
        <taxon>Ecdysozoa</taxon>
        <taxon>Arthropoda</taxon>
        <taxon>Hexapoda</taxon>
        <taxon>Insecta</taxon>
        <taxon>Pterygota</taxon>
        <taxon>Neoptera</taxon>
        <taxon>Endopterygota</taxon>
        <taxon>Siphonaptera</taxon>
        <taxon>Pulicidae</taxon>
        <taxon>Xenopsyllinae</taxon>
        <taxon>Xenopsylla</taxon>
    </lineage>
</organism>
<reference evidence="15" key="1">
    <citation type="submission" date="2020-03" db="EMBL/GenBank/DDBJ databases">
        <title>Transcriptomic Profiling of the Digestive Tract of the Rat Flea, Xenopsylla cheopis, Following Blood Feeding and Infection with Yersinia pestis.</title>
        <authorList>
            <person name="Bland D.M."/>
            <person name="Martens C.A."/>
            <person name="Virtaneva K."/>
            <person name="Kanakabandi K."/>
            <person name="Long D."/>
            <person name="Rosenke R."/>
            <person name="Saturday G.A."/>
            <person name="Hoyt F.H."/>
            <person name="Bruno D.P."/>
            <person name="Ribeiro J.M.C."/>
            <person name="Hinnebusch J."/>
        </authorList>
    </citation>
    <scope>NUCLEOTIDE SEQUENCE</scope>
</reference>
<dbReference type="Pfam" id="PF20718">
    <property type="entry name" value="Med16_bridge"/>
    <property type="match status" value="1"/>
</dbReference>
<gene>
    <name evidence="11" type="primary">MED16</name>
</gene>
<evidence type="ECO:0000256" key="4">
    <source>
        <dbReference type="ARBA" id="ARBA00022574"/>
    </source>
</evidence>
<evidence type="ECO:0000256" key="10">
    <source>
        <dbReference type="ARBA" id="ARBA00032015"/>
    </source>
</evidence>
<keyword evidence="6 11" id="KW-0805">Transcription regulation</keyword>
<evidence type="ECO:0000256" key="6">
    <source>
        <dbReference type="ARBA" id="ARBA00023015"/>
    </source>
</evidence>
<dbReference type="InterPro" id="IPR048616">
    <property type="entry name" value="MED16_bridge"/>
</dbReference>
<evidence type="ECO:0000313" key="15">
    <source>
        <dbReference type="EMBL" id="NOV44303.1"/>
    </source>
</evidence>
<keyword evidence="8 11" id="KW-0804">Transcription</keyword>
<keyword evidence="4" id="KW-0853">WD repeat</keyword>
<comment type="function">
    <text evidence="11">Component of the Mediator complex, a coactivator involved in the regulated transcription of nearly all RNA polymerase II-dependent genes. Mediator functions as a bridge to convey information from gene-specific regulatory proteins to the basal RNA polymerase II transcription machinery. Mediator is recruited to promoters by direct interactions with regulatory proteins and serves as a scaffold for the assembly of a functional preinitiation complex with RNA polymerase II and the general transcription factors.</text>
</comment>
<evidence type="ECO:0000256" key="1">
    <source>
        <dbReference type="ARBA" id="ARBA00004123"/>
    </source>
</evidence>
<dbReference type="PANTHER" id="PTHR13224">
    <property type="entry name" value="THYROID HORMONE RECEPTOR-ASSOCIATED PROTEIN-RELATED"/>
    <property type="match status" value="1"/>
</dbReference>
<evidence type="ECO:0000256" key="7">
    <source>
        <dbReference type="ARBA" id="ARBA00023159"/>
    </source>
</evidence>
<evidence type="ECO:0000259" key="13">
    <source>
        <dbReference type="Pfam" id="PF20718"/>
    </source>
</evidence>
<dbReference type="InterPro" id="IPR048339">
    <property type="entry name" value="Mediator_Med16_C"/>
</dbReference>
<evidence type="ECO:0000256" key="8">
    <source>
        <dbReference type="ARBA" id="ARBA00023163"/>
    </source>
</evidence>
<evidence type="ECO:0000256" key="2">
    <source>
        <dbReference type="ARBA" id="ARBA00006543"/>
    </source>
</evidence>
<feature type="domain" description="Mediator complex subunit 16 C-terminal" evidence="14">
    <location>
        <begin position="748"/>
        <end position="818"/>
    </location>
</feature>
<evidence type="ECO:0000259" key="14">
    <source>
        <dbReference type="Pfam" id="PF20719"/>
    </source>
</evidence>
<name>A0A6M2DDA2_XENCH</name>
<keyword evidence="9 11" id="KW-0539">Nucleus</keyword>
<keyword evidence="7 11" id="KW-0010">Activator</keyword>
<feature type="domain" description="Mediator complex subunit Med16 N-terminal" evidence="12">
    <location>
        <begin position="115"/>
        <end position="400"/>
    </location>
</feature>
<proteinExistence type="inferred from homology"/>
<dbReference type="PANTHER" id="PTHR13224:SF6">
    <property type="entry name" value="MEDIATOR OF RNA POLYMERASE II TRANSCRIPTION SUBUNIT 16"/>
    <property type="match status" value="1"/>
</dbReference>
<accession>A0A6M2DDA2</accession>
<sequence length="822" mass="92056">MELIYSVQRKQRKGLSTHADIATCNPTLCCLSSRNILAFTTITELDDNFASSWGSHVYVNDINTPWFSHKIFSSKYHITVLEWDIPGNLLLVADSAGNVNIFCSKTNLLNEWTLQYTTQFVGEHIIKAAFFHNGRKVGLNPEKKDQILYSEKFQHIRFAPSVKKFGSVPAEGAIIISITGMLGALLIPSDFSQLQPSTASAEKAPPYLVPIACESLGPTRAHIKTVDICYGKNGHFLIAVSSGTVSLPIQCYKVSIKKIEEKVSITSQALPSFFLRDSVIKDANVFSVVKLCWVSREDADSLIVACSNSTGCLIEVWGLLEKSQNIHKIFNKGVSEVYKTVLWQHQAQYRSPAQIVSMTTTKLQINPTPNSSNYIMIGLKDNTIHCLYRDTLKQVSSTSLNQAFRRLDEPPGKMQKFEPALSHIDMSWLGNVLVGIDTEGHIYLYRFMPLNEPGNSMSVYYATTLLEYCLTTGFDWLDLLLCIKTSSIDAICDRLSDIFNRQPACVQQFHYVQHLCMKTSLYRLTMMGQSKAQDLSNLLMLHSISTAFKSLLRPSEINAHDKGPAEKLAHEIAENNTDVDKVLIHLDPKMFTVEPSTLQSLQSIIQWVADLSLHILARLPESRGHNNLRSTGYDITKDVKALNMLQELLVIIRIWGVLISSCLPTFTRSQANLDILALLFKLLSKLSQNPLEPDDSLLDDCCLLPSQVLIPQMQQTYSQTCIASPALVYQNLPIQLEYGIEPECLLFTPEVNIIENGMYGDQCLDSVRHLYLGKNPMSIKKCTRCNASSSISPGARTTAMKAWEQRWSKTCYCGGYWSVNVA</sequence>
<keyword evidence="5" id="KW-0677">Repeat</keyword>